<keyword evidence="2" id="KW-1185">Reference proteome</keyword>
<comment type="caution">
    <text evidence="1">The sequence shown here is derived from an EMBL/GenBank/DDBJ whole genome shotgun (WGS) entry which is preliminary data.</text>
</comment>
<reference evidence="1 2" key="1">
    <citation type="journal article" date="2022" name="Hortic Res">
        <title>A haplotype resolved chromosomal level avocado genome allows analysis of novel avocado genes.</title>
        <authorList>
            <person name="Nath O."/>
            <person name="Fletcher S.J."/>
            <person name="Hayward A."/>
            <person name="Shaw L.M."/>
            <person name="Masouleh A.K."/>
            <person name="Furtado A."/>
            <person name="Henry R.J."/>
            <person name="Mitter N."/>
        </authorList>
    </citation>
    <scope>NUCLEOTIDE SEQUENCE [LARGE SCALE GENOMIC DNA]</scope>
    <source>
        <strain evidence="2">cv. Hass</strain>
    </source>
</reference>
<name>A0ACC2L183_PERAE</name>
<proteinExistence type="predicted"/>
<gene>
    <name evidence="1" type="ORF">MRB53_020315</name>
</gene>
<dbReference type="Proteomes" id="UP001234297">
    <property type="component" value="Chromosome 6"/>
</dbReference>
<sequence length="100" mass="11748">MADMVRCLTEWEEWRRWASFRAKASGCDCLQMLKSASAWDRWSFAEDMRWEMRVSNWEGSGPRIAAMADLESMVGDWGCVNDEMALNGIECRCLQWRKEE</sequence>
<evidence type="ECO:0000313" key="2">
    <source>
        <dbReference type="Proteomes" id="UP001234297"/>
    </source>
</evidence>
<protein>
    <submittedName>
        <fullName evidence="1">Uncharacterized protein</fullName>
    </submittedName>
</protein>
<organism evidence="1 2">
    <name type="scientific">Persea americana</name>
    <name type="common">Avocado</name>
    <dbReference type="NCBI Taxonomy" id="3435"/>
    <lineage>
        <taxon>Eukaryota</taxon>
        <taxon>Viridiplantae</taxon>
        <taxon>Streptophyta</taxon>
        <taxon>Embryophyta</taxon>
        <taxon>Tracheophyta</taxon>
        <taxon>Spermatophyta</taxon>
        <taxon>Magnoliopsida</taxon>
        <taxon>Magnoliidae</taxon>
        <taxon>Laurales</taxon>
        <taxon>Lauraceae</taxon>
        <taxon>Persea</taxon>
    </lineage>
</organism>
<dbReference type="EMBL" id="CM056814">
    <property type="protein sequence ID" value="KAJ8627008.1"/>
    <property type="molecule type" value="Genomic_DNA"/>
</dbReference>
<accession>A0ACC2L183</accession>
<evidence type="ECO:0000313" key="1">
    <source>
        <dbReference type="EMBL" id="KAJ8627008.1"/>
    </source>
</evidence>